<reference evidence="1 2" key="1">
    <citation type="submission" date="2014-04" db="EMBL/GenBank/DDBJ databases">
        <authorList>
            <consortium name="DOE Joint Genome Institute"/>
            <person name="Kuo A."/>
            <person name="Gay G."/>
            <person name="Dore J."/>
            <person name="Kohler A."/>
            <person name="Nagy L.G."/>
            <person name="Floudas D."/>
            <person name="Copeland A."/>
            <person name="Barry K.W."/>
            <person name="Cichocki N."/>
            <person name="Veneault-Fourrey C."/>
            <person name="LaButti K."/>
            <person name="Lindquist E.A."/>
            <person name="Lipzen A."/>
            <person name="Lundell T."/>
            <person name="Morin E."/>
            <person name="Murat C."/>
            <person name="Sun H."/>
            <person name="Tunlid A."/>
            <person name="Henrissat B."/>
            <person name="Grigoriev I.V."/>
            <person name="Hibbett D.S."/>
            <person name="Martin F."/>
            <person name="Nordberg H.P."/>
            <person name="Cantor M.N."/>
            <person name="Hua S.X."/>
        </authorList>
    </citation>
    <scope>NUCLEOTIDE SEQUENCE [LARGE SCALE GENOMIC DNA]</scope>
    <source>
        <strain evidence="2">h7</strain>
    </source>
</reference>
<reference evidence="2" key="2">
    <citation type="submission" date="2015-01" db="EMBL/GenBank/DDBJ databases">
        <title>Evolutionary Origins and Diversification of the Mycorrhizal Mutualists.</title>
        <authorList>
            <consortium name="DOE Joint Genome Institute"/>
            <consortium name="Mycorrhizal Genomics Consortium"/>
            <person name="Kohler A."/>
            <person name="Kuo A."/>
            <person name="Nagy L.G."/>
            <person name="Floudas D."/>
            <person name="Copeland A."/>
            <person name="Barry K.W."/>
            <person name="Cichocki N."/>
            <person name="Veneault-Fourrey C."/>
            <person name="LaButti K."/>
            <person name="Lindquist E.A."/>
            <person name="Lipzen A."/>
            <person name="Lundell T."/>
            <person name="Morin E."/>
            <person name="Murat C."/>
            <person name="Riley R."/>
            <person name="Ohm R."/>
            <person name="Sun H."/>
            <person name="Tunlid A."/>
            <person name="Henrissat B."/>
            <person name="Grigoriev I.V."/>
            <person name="Hibbett D.S."/>
            <person name="Martin F."/>
        </authorList>
    </citation>
    <scope>NUCLEOTIDE SEQUENCE [LARGE SCALE GENOMIC DNA]</scope>
    <source>
        <strain evidence="2">h7</strain>
    </source>
</reference>
<dbReference type="EMBL" id="KN831836">
    <property type="protein sequence ID" value="KIM34984.1"/>
    <property type="molecule type" value="Genomic_DNA"/>
</dbReference>
<evidence type="ECO:0000313" key="2">
    <source>
        <dbReference type="Proteomes" id="UP000053424"/>
    </source>
</evidence>
<dbReference type="STRING" id="686832.A0A0C3BSE0"/>
<protein>
    <submittedName>
        <fullName evidence="1">Uncharacterized protein</fullName>
    </submittedName>
</protein>
<dbReference type="HOGENOM" id="CLU_1816040_0_0_1"/>
<dbReference type="Gene3D" id="1.10.630.10">
    <property type="entry name" value="Cytochrome P450"/>
    <property type="match status" value="1"/>
</dbReference>
<dbReference type="GO" id="GO:0016705">
    <property type="term" value="F:oxidoreductase activity, acting on paired donors, with incorporation or reduction of molecular oxygen"/>
    <property type="evidence" value="ECO:0007669"/>
    <property type="project" value="InterPro"/>
</dbReference>
<accession>A0A0C3BSE0</accession>
<organism evidence="1 2">
    <name type="scientific">Hebeloma cylindrosporum</name>
    <dbReference type="NCBI Taxonomy" id="76867"/>
    <lineage>
        <taxon>Eukaryota</taxon>
        <taxon>Fungi</taxon>
        <taxon>Dikarya</taxon>
        <taxon>Basidiomycota</taxon>
        <taxon>Agaricomycotina</taxon>
        <taxon>Agaricomycetes</taxon>
        <taxon>Agaricomycetidae</taxon>
        <taxon>Agaricales</taxon>
        <taxon>Agaricineae</taxon>
        <taxon>Hymenogastraceae</taxon>
        <taxon>Hebeloma</taxon>
    </lineage>
</organism>
<dbReference type="OrthoDB" id="3945418at2759"/>
<sequence length="142" mass="16248">MVPAPSEPPTAIRRKSYALHYTQSSVAQCQPEMHEYTFNLFNTLENLCGKAPVECLALFRHPMVDVVVSSSFGYRLGAVKRWAMDIEDPLSTTINDFPKRGILRSIVPTWAWNLVCRIPNNRWRQLCDSDKILAEFVSGRVY</sequence>
<dbReference type="AlphaFoldDB" id="A0A0C3BSE0"/>
<dbReference type="SUPFAM" id="SSF48264">
    <property type="entry name" value="Cytochrome P450"/>
    <property type="match status" value="1"/>
</dbReference>
<dbReference type="GO" id="GO:0020037">
    <property type="term" value="F:heme binding"/>
    <property type="evidence" value="ECO:0007669"/>
    <property type="project" value="InterPro"/>
</dbReference>
<keyword evidence="2" id="KW-1185">Reference proteome</keyword>
<proteinExistence type="predicted"/>
<dbReference type="GO" id="GO:0005506">
    <property type="term" value="F:iron ion binding"/>
    <property type="evidence" value="ECO:0007669"/>
    <property type="project" value="InterPro"/>
</dbReference>
<dbReference type="InterPro" id="IPR036396">
    <property type="entry name" value="Cyt_P450_sf"/>
</dbReference>
<dbReference type="GO" id="GO:0004497">
    <property type="term" value="F:monooxygenase activity"/>
    <property type="evidence" value="ECO:0007669"/>
    <property type="project" value="InterPro"/>
</dbReference>
<gene>
    <name evidence="1" type="ORF">M413DRAFT_370329</name>
</gene>
<dbReference type="Proteomes" id="UP000053424">
    <property type="component" value="Unassembled WGS sequence"/>
</dbReference>
<name>A0A0C3BSE0_HEBCY</name>
<evidence type="ECO:0000313" key="1">
    <source>
        <dbReference type="EMBL" id="KIM34984.1"/>
    </source>
</evidence>